<gene>
    <name evidence="2" type="ORF">CJD50_10670</name>
</gene>
<dbReference type="InterPro" id="IPR041687">
    <property type="entry name" value="HTH_46"/>
</dbReference>
<evidence type="ECO:0000259" key="1">
    <source>
        <dbReference type="Pfam" id="PF15977"/>
    </source>
</evidence>
<sequence length="215" mass="24297">MTVGSSVQPMAKPLKAISRLMSLFRTESVPLVFENEDCIVRLHNPSGELHVLLVVEGLVDAYRTSDELLFATAAAPAIFGMQGSAYRYDMYTFQSNPDSKLETLPLTRAIELVAQHGLLEDLLAYQIYFNDYQAYRNNLLINKSAYEIVCALLFELEKIPADKRAHISVLNFILARSHLARSGIMKILANLRQGLYINIENGKLISIIRKFPKEY</sequence>
<comment type="caution">
    <text evidence="2">The sequence shown here is derived from an EMBL/GenBank/DDBJ whole genome shotgun (WGS) entry which is preliminary data.</text>
</comment>
<proteinExistence type="predicted"/>
<protein>
    <recommendedName>
        <fullName evidence="1">IprA winged helix-turn-helix domain-containing protein</fullName>
    </recommendedName>
</protein>
<dbReference type="EMBL" id="NQMS01000003">
    <property type="protein sequence ID" value="PAV96969.1"/>
    <property type="molecule type" value="Genomic_DNA"/>
</dbReference>
<dbReference type="Pfam" id="PF15977">
    <property type="entry name" value="HTH_46"/>
    <property type="match status" value="1"/>
</dbReference>
<reference evidence="2 3" key="1">
    <citation type="submission" date="2017-08" db="EMBL/GenBank/DDBJ databases">
        <title>Draft Genome Sequence of Hafnia alvei CITHA-6 Isolated from Raw Bovine Milk.</title>
        <authorList>
            <person name="Culligan E.P."/>
            <person name="Mcsweeney A."/>
            <person name="O'Doherty C."/>
            <person name="Gleeson E."/>
            <person name="O'Riordan D."/>
            <person name="Sleator R.D."/>
        </authorList>
    </citation>
    <scope>NUCLEOTIDE SEQUENCE [LARGE SCALE GENOMIC DNA]</scope>
    <source>
        <strain evidence="2 3">CITHA-6</strain>
    </source>
</reference>
<evidence type="ECO:0000313" key="3">
    <source>
        <dbReference type="Proteomes" id="UP000218796"/>
    </source>
</evidence>
<organism evidence="2 3">
    <name type="scientific">Hafnia paralvei</name>
    <dbReference type="NCBI Taxonomy" id="546367"/>
    <lineage>
        <taxon>Bacteria</taxon>
        <taxon>Pseudomonadati</taxon>
        <taxon>Pseudomonadota</taxon>
        <taxon>Gammaproteobacteria</taxon>
        <taxon>Enterobacterales</taxon>
        <taxon>Hafniaceae</taxon>
        <taxon>Hafnia</taxon>
    </lineage>
</organism>
<dbReference type="Proteomes" id="UP000218796">
    <property type="component" value="Unassembled WGS sequence"/>
</dbReference>
<feature type="domain" description="IprA winged helix-turn-helix" evidence="1">
    <location>
        <begin position="145"/>
        <end position="212"/>
    </location>
</feature>
<evidence type="ECO:0000313" key="2">
    <source>
        <dbReference type="EMBL" id="PAV96969.1"/>
    </source>
</evidence>
<accession>A0A2A2MEJ7</accession>
<dbReference type="AlphaFoldDB" id="A0A2A2MEJ7"/>
<keyword evidence="3" id="KW-1185">Reference proteome</keyword>
<name>A0A2A2MEJ7_9GAMM</name>